<dbReference type="InterPro" id="IPR037359">
    <property type="entry name" value="NST/OST"/>
</dbReference>
<sequence>MKLPDFFLIGSTRCGTSSLYKNLIRHPRIKGAKKEICFFDNHYEKGIEWYKNQFPDAGPEVSLCDASAMYLFCSQCPKLIHNWFPRTKLIAMLRDPTIRTWSHFCCNRKKMGPERQNLMQHNHPVLEWGIYADQLLRWFEYFGREQFLIIRSEDFFKDQGLILSECFKFLGLPDKRFESYEYWDPRKKKENKGLNEHPKISHETEKWLRQYFLPHNQRLYQLLERDFKWEKS</sequence>
<accession>A0A0F9S6Z6</accession>
<keyword evidence="1" id="KW-0808">Transferase</keyword>
<name>A0A0F9S6Z6_9ZZZZ</name>
<dbReference type="PANTHER" id="PTHR10605:SF56">
    <property type="entry name" value="BIFUNCTIONAL HEPARAN SULFATE N-DEACETYLASE_N-SULFOTRANSFERASE"/>
    <property type="match status" value="1"/>
</dbReference>
<evidence type="ECO:0000256" key="2">
    <source>
        <dbReference type="ARBA" id="ARBA00023180"/>
    </source>
</evidence>
<dbReference type="Pfam" id="PF00685">
    <property type="entry name" value="Sulfotransfer_1"/>
    <property type="match status" value="1"/>
</dbReference>
<keyword evidence="2" id="KW-0325">Glycoprotein</keyword>
<evidence type="ECO:0000256" key="1">
    <source>
        <dbReference type="ARBA" id="ARBA00022679"/>
    </source>
</evidence>
<reference evidence="4" key="1">
    <citation type="journal article" date="2015" name="Nature">
        <title>Complex archaea that bridge the gap between prokaryotes and eukaryotes.</title>
        <authorList>
            <person name="Spang A."/>
            <person name="Saw J.H."/>
            <person name="Jorgensen S.L."/>
            <person name="Zaremba-Niedzwiedzka K."/>
            <person name="Martijn J."/>
            <person name="Lind A.E."/>
            <person name="van Eijk R."/>
            <person name="Schleper C."/>
            <person name="Guy L."/>
            <person name="Ettema T.J."/>
        </authorList>
    </citation>
    <scope>NUCLEOTIDE SEQUENCE</scope>
</reference>
<dbReference type="GO" id="GO:0008146">
    <property type="term" value="F:sulfotransferase activity"/>
    <property type="evidence" value="ECO:0007669"/>
    <property type="project" value="InterPro"/>
</dbReference>
<dbReference type="EMBL" id="LAZR01000547">
    <property type="protein sequence ID" value="KKN64650.1"/>
    <property type="molecule type" value="Genomic_DNA"/>
</dbReference>
<evidence type="ECO:0000313" key="4">
    <source>
        <dbReference type="EMBL" id="KKN64650.1"/>
    </source>
</evidence>
<dbReference type="InterPro" id="IPR000863">
    <property type="entry name" value="Sulfotransferase_dom"/>
</dbReference>
<dbReference type="Gene3D" id="3.40.50.300">
    <property type="entry name" value="P-loop containing nucleotide triphosphate hydrolases"/>
    <property type="match status" value="1"/>
</dbReference>
<gene>
    <name evidence="4" type="ORF">LCGC14_0489190</name>
</gene>
<dbReference type="SUPFAM" id="SSF52540">
    <property type="entry name" value="P-loop containing nucleoside triphosphate hydrolases"/>
    <property type="match status" value="1"/>
</dbReference>
<evidence type="ECO:0000259" key="3">
    <source>
        <dbReference type="Pfam" id="PF00685"/>
    </source>
</evidence>
<feature type="domain" description="Sulfotransferase" evidence="3">
    <location>
        <begin position="4"/>
        <end position="206"/>
    </location>
</feature>
<protein>
    <recommendedName>
        <fullName evidence="3">Sulfotransferase domain-containing protein</fullName>
    </recommendedName>
</protein>
<dbReference type="PANTHER" id="PTHR10605">
    <property type="entry name" value="HEPARAN SULFATE SULFOTRANSFERASE"/>
    <property type="match status" value="1"/>
</dbReference>
<organism evidence="4">
    <name type="scientific">marine sediment metagenome</name>
    <dbReference type="NCBI Taxonomy" id="412755"/>
    <lineage>
        <taxon>unclassified sequences</taxon>
        <taxon>metagenomes</taxon>
        <taxon>ecological metagenomes</taxon>
    </lineage>
</organism>
<dbReference type="InterPro" id="IPR027417">
    <property type="entry name" value="P-loop_NTPase"/>
</dbReference>
<proteinExistence type="predicted"/>
<dbReference type="AlphaFoldDB" id="A0A0F9S6Z6"/>
<comment type="caution">
    <text evidence="4">The sequence shown here is derived from an EMBL/GenBank/DDBJ whole genome shotgun (WGS) entry which is preliminary data.</text>
</comment>